<name>A0ABN7X6R2_GIGMA</name>
<dbReference type="Proteomes" id="UP000789901">
    <property type="component" value="Unassembled WGS sequence"/>
</dbReference>
<feature type="non-terminal residue" evidence="1">
    <location>
        <position position="44"/>
    </location>
</feature>
<comment type="caution">
    <text evidence="1">The sequence shown here is derived from an EMBL/GenBank/DDBJ whole genome shotgun (WGS) entry which is preliminary data.</text>
</comment>
<reference evidence="1 2" key="1">
    <citation type="submission" date="2021-06" db="EMBL/GenBank/DDBJ databases">
        <authorList>
            <person name="Kallberg Y."/>
            <person name="Tangrot J."/>
            <person name="Rosling A."/>
        </authorList>
    </citation>
    <scope>NUCLEOTIDE SEQUENCE [LARGE SCALE GENOMIC DNA]</scope>
    <source>
        <strain evidence="1 2">120-4 pot B 10/14</strain>
    </source>
</reference>
<feature type="non-terminal residue" evidence="1">
    <location>
        <position position="1"/>
    </location>
</feature>
<gene>
    <name evidence="1" type="ORF">GMARGA_LOCUS39719</name>
</gene>
<proteinExistence type="predicted"/>
<dbReference type="EMBL" id="CAJVQB010096250">
    <property type="protein sequence ID" value="CAG8849444.1"/>
    <property type="molecule type" value="Genomic_DNA"/>
</dbReference>
<evidence type="ECO:0000313" key="2">
    <source>
        <dbReference type="Proteomes" id="UP000789901"/>
    </source>
</evidence>
<keyword evidence="2" id="KW-1185">Reference proteome</keyword>
<protein>
    <submittedName>
        <fullName evidence="1">264_t:CDS:1</fullName>
    </submittedName>
</protein>
<evidence type="ECO:0000313" key="1">
    <source>
        <dbReference type="EMBL" id="CAG8849444.1"/>
    </source>
</evidence>
<accession>A0ABN7X6R2</accession>
<sequence>VPPYLSVLGSNFSRPILESFASTQVDDNTDASDFIEKLKSENFL</sequence>
<organism evidence="1 2">
    <name type="scientific">Gigaspora margarita</name>
    <dbReference type="NCBI Taxonomy" id="4874"/>
    <lineage>
        <taxon>Eukaryota</taxon>
        <taxon>Fungi</taxon>
        <taxon>Fungi incertae sedis</taxon>
        <taxon>Mucoromycota</taxon>
        <taxon>Glomeromycotina</taxon>
        <taxon>Glomeromycetes</taxon>
        <taxon>Diversisporales</taxon>
        <taxon>Gigasporaceae</taxon>
        <taxon>Gigaspora</taxon>
    </lineage>
</organism>